<organism evidence="1 2">
    <name type="scientific">Listeria cornellensis FSL F6-0969</name>
    <dbReference type="NCBI Taxonomy" id="1265820"/>
    <lineage>
        <taxon>Bacteria</taxon>
        <taxon>Bacillati</taxon>
        <taxon>Bacillota</taxon>
        <taxon>Bacilli</taxon>
        <taxon>Bacillales</taxon>
        <taxon>Listeriaceae</taxon>
        <taxon>Listeria</taxon>
    </lineage>
</organism>
<gene>
    <name evidence="1" type="ORF">PCORN_18961</name>
</gene>
<evidence type="ECO:0000313" key="1">
    <source>
        <dbReference type="EMBL" id="EUJ23855.1"/>
    </source>
</evidence>
<dbReference type="Proteomes" id="UP000019254">
    <property type="component" value="Unassembled WGS sequence"/>
</dbReference>
<protein>
    <recommendedName>
        <fullName evidence="3">Lipoprotein</fullName>
    </recommendedName>
</protein>
<accession>W7BGC6</accession>
<name>W7BGC6_9LIST</name>
<proteinExistence type="predicted"/>
<dbReference type="PATRIC" id="fig|1265820.5.peg.3732"/>
<evidence type="ECO:0008006" key="3">
    <source>
        <dbReference type="Google" id="ProtNLM"/>
    </source>
</evidence>
<comment type="caution">
    <text evidence="1">The sequence shown here is derived from an EMBL/GenBank/DDBJ whole genome shotgun (WGS) entry which is preliminary data.</text>
</comment>
<sequence>MVAVQDKEHGMKKISLSIILILTIFVIGCSNQEKKVEPITSWKNEDKEVSAQEFKELTKSNNALEYKNGKFIIHDEDAVVKSQAGDVTTYFVQNAYIPMTDAETIIKKDKWTKREFLTQYIGAAQNITVNEKDKTVEVFFITGPRGYGELRVLFDGNKAGTVTNTF</sequence>
<dbReference type="AlphaFoldDB" id="W7BGC6"/>
<reference evidence="1 2" key="1">
    <citation type="journal article" date="2014" name="Int. J. Syst. Evol. Microbiol.">
        <title>Listeria floridensis sp. nov., Listeria aquatica sp. nov., Listeria cornellensis sp. nov., Listeria riparia sp. nov. and Listeria grandensis sp. nov., from agricultural and natural environments.</title>
        <authorList>
            <person name="den Bakker H.C."/>
            <person name="Warchocki S."/>
            <person name="Wright E.M."/>
            <person name="Allred A.F."/>
            <person name="Ahlstrom C."/>
            <person name="Manuel C.S."/>
            <person name="Stasiewicz M.J."/>
            <person name="Burrell A."/>
            <person name="Roof S."/>
            <person name="Strawn L."/>
            <person name="Fortes E.D."/>
            <person name="Nightingale K.K."/>
            <person name="Kephart D."/>
            <person name="Wiedmann M."/>
        </authorList>
    </citation>
    <scope>NUCLEOTIDE SEQUENCE [LARGE SCALE GENOMIC DNA]</scope>
    <source>
        <strain evidence="2">FSL F6-969</strain>
    </source>
</reference>
<keyword evidence="2" id="KW-1185">Reference proteome</keyword>
<dbReference type="STRING" id="1265820.PCORN_18961"/>
<dbReference type="EMBL" id="AODE01000059">
    <property type="protein sequence ID" value="EUJ23855.1"/>
    <property type="molecule type" value="Genomic_DNA"/>
</dbReference>
<dbReference type="PROSITE" id="PS51257">
    <property type="entry name" value="PROKAR_LIPOPROTEIN"/>
    <property type="match status" value="1"/>
</dbReference>
<evidence type="ECO:0000313" key="2">
    <source>
        <dbReference type="Proteomes" id="UP000019254"/>
    </source>
</evidence>